<evidence type="ECO:0000256" key="5">
    <source>
        <dbReference type="ARBA" id="ARBA00022729"/>
    </source>
</evidence>
<evidence type="ECO:0000256" key="7">
    <source>
        <dbReference type="ARBA" id="ARBA00023136"/>
    </source>
</evidence>
<dbReference type="EMBL" id="AP019860">
    <property type="protein sequence ID" value="BBM87966.1"/>
    <property type="molecule type" value="Genomic_DNA"/>
</dbReference>
<protein>
    <recommendedName>
        <fullName evidence="17">TonB-dependent receptor</fullName>
    </recommendedName>
</protein>
<evidence type="ECO:0008006" key="17">
    <source>
        <dbReference type="Google" id="ProtNLM"/>
    </source>
</evidence>
<evidence type="ECO:0000256" key="2">
    <source>
        <dbReference type="ARBA" id="ARBA00022448"/>
    </source>
</evidence>
<evidence type="ECO:0000256" key="3">
    <source>
        <dbReference type="ARBA" id="ARBA00022452"/>
    </source>
</evidence>
<evidence type="ECO:0000256" key="11">
    <source>
        <dbReference type="RuleBase" id="RU003357"/>
    </source>
</evidence>
<dbReference type="Gene3D" id="2.170.130.10">
    <property type="entry name" value="TonB-dependent receptor, plug domain"/>
    <property type="match status" value="1"/>
</dbReference>
<evidence type="ECO:0000256" key="9">
    <source>
        <dbReference type="ARBA" id="ARBA00023237"/>
    </source>
</evidence>
<dbReference type="GO" id="GO:0044718">
    <property type="term" value="P:siderophore transmembrane transport"/>
    <property type="evidence" value="ECO:0007669"/>
    <property type="project" value="TreeGrafter"/>
</dbReference>
<feature type="compositionally biased region" description="Basic and acidic residues" evidence="12">
    <location>
        <begin position="33"/>
        <end position="57"/>
    </location>
</feature>
<keyword evidence="5" id="KW-0732">Signal</keyword>
<keyword evidence="7 10" id="KW-0472">Membrane</keyword>
<keyword evidence="16" id="KW-1185">Reference proteome</keyword>
<comment type="similarity">
    <text evidence="10 11">Belongs to the TonB-dependent receptor family.</text>
</comment>
<dbReference type="InterPro" id="IPR012910">
    <property type="entry name" value="Plug_dom"/>
</dbReference>
<dbReference type="InterPro" id="IPR036942">
    <property type="entry name" value="Beta-barrel_TonB_sf"/>
</dbReference>
<dbReference type="Gene3D" id="2.40.170.20">
    <property type="entry name" value="TonB-dependent receptor, beta-barrel domain"/>
    <property type="match status" value="1"/>
</dbReference>
<dbReference type="InterPro" id="IPR039426">
    <property type="entry name" value="TonB-dep_rcpt-like"/>
</dbReference>
<keyword evidence="2 10" id="KW-0813">Transport</keyword>
<keyword evidence="9 10" id="KW-0998">Cell outer membrane</keyword>
<keyword evidence="6 11" id="KW-0798">TonB box</keyword>
<dbReference type="Pfam" id="PF00593">
    <property type="entry name" value="TonB_dep_Rec_b-barrel"/>
    <property type="match status" value="1"/>
</dbReference>
<dbReference type="GO" id="GO:0015344">
    <property type="term" value="F:siderophore uptake transmembrane transporter activity"/>
    <property type="evidence" value="ECO:0007669"/>
    <property type="project" value="TreeGrafter"/>
</dbReference>
<dbReference type="KEGG" id="uam:UABAM_06382"/>
<dbReference type="CDD" id="cd01347">
    <property type="entry name" value="ligand_gated_channel"/>
    <property type="match status" value="1"/>
</dbReference>
<evidence type="ECO:0000259" key="14">
    <source>
        <dbReference type="Pfam" id="PF07715"/>
    </source>
</evidence>
<dbReference type="PANTHER" id="PTHR30069">
    <property type="entry name" value="TONB-DEPENDENT OUTER MEMBRANE RECEPTOR"/>
    <property type="match status" value="1"/>
</dbReference>
<dbReference type="InterPro" id="IPR037066">
    <property type="entry name" value="Plug_dom_sf"/>
</dbReference>
<evidence type="ECO:0000256" key="1">
    <source>
        <dbReference type="ARBA" id="ARBA00004571"/>
    </source>
</evidence>
<keyword evidence="3 10" id="KW-1134">Transmembrane beta strand</keyword>
<dbReference type="RefSeq" id="WP_151972013.1">
    <property type="nucleotide sequence ID" value="NZ_AP019860.1"/>
</dbReference>
<sequence>MKLLLLIFCTMLCIFADDDVIFDEPLELEEQEVQEKQNLPEKQSDVQKTPHEKKPEFEIIPNSNMKRKQAVEEQKKAQEEKNAESVENDNWALNETVVTPDTQESKKFDLPSVVYSLDHEVLINERMVRSIPEALKQTPGVMVQKTAHSQGSPFIRGFTGFRNLFLIDGIRLNNSIFREGPNQYWNTVDFFAVERLEIVKGPGSLIYGSDAVGGVINTITRERERYGDDSLLNSRLFYRYSSGEQSHMARGEISGNYGYDFGFVGGVFYKKFGNIIAGGDSNELDKTGYLEMGGDFKLNWFLSNHEELVFGYYGVNQNDAERTHKTIFAKSFRGSAVGNELRRRTDHDRHLTYIQYRMYDLEDFFDNATFTVSWHYQAEEQDRIRGDGRRDIQGITTNTVGFLARFASNVGFGQLIYGGEYYRDFVRSFREDFNADGTFNRRRIQGPVADDSTYDTLGVYVQWEMPIHEQFTIIPGVRYTHSWLEAGEVEDPLTGNEVSIEDDWGGFIGSLKFVWALNANWNIFGGVSQSFRSPGLSDLTRFNSARSNEIETPVDELDPEYFISYEIGLKAQYSNWFFQGSYYYTQIDNMIIRFPTGNIINGEVEVTKDNEGDGFVHGVEFEAGYNITPQWQVFGGFAWMEGIVSTFPEANSNKEDEPIDRMQPAQGFVGLRWNHPSRRYWAEGVVTMVRGQDRLSTRDAADTQRIPPGGTPGYTLYTVRAGARITDNITVSAAIENITDKDYRVHGSGNNEPGFNGILSVDLNY</sequence>
<feature type="domain" description="TonB-dependent receptor plug" evidence="14">
    <location>
        <begin position="107"/>
        <end position="215"/>
    </location>
</feature>
<gene>
    <name evidence="15" type="ORF">UABAM_06382</name>
</gene>
<comment type="subcellular location">
    <subcellularLocation>
        <location evidence="1 10">Cell outer membrane</location>
        <topology evidence="1 10">Multi-pass membrane protein</topology>
    </subcellularLocation>
</comment>
<dbReference type="AlphaFoldDB" id="A0A5S9F6K1"/>
<feature type="compositionally biased region" description="Basic and acidic residues" evidence="12">
    <location>
        <begin position="69"/>
        <end position="84"/>
    </location>
</feature>
<evidence type="ECO:0000256" key="4">
    <source>
        <dbReference type="ARBA" id="ARBA00022692"/>
    </source>
</evidence>
<evidence type="ECO:0000256" key="10">
    <source>
        <dbReference type="PROSITE-ProRule" id="PRU01360"/>
    </source>
</evidence>
<organism evidence="15 16">
    <name type="scientific">Uabimicrobium amorphum</name>
    <dbReference type="NCBI Taxonomy" id="2596890"/>
    <lineage>
        <taxon>Bacteria</taxon>
        <taxon>Pseudomonadati</taxon>
        <taxon>Planctomycetota</taxon>
        <taxon>Candidatus Uabimicrobiia</taxon>
        <taxon>Candidatus Uabimicrobiales</taxon>
        <taxon>Candidatus Uabimicrobiaceae</taxon>
        <taxon>Candidatus Uabimicrobium</taxon>
    </lineage>
</organism>
<keyword evidence="8" id="KW-0675">Receptor</keyword>
<dbReference type="SUPFAM" id="SSF56935">
    <property type="entry name" value="Porins"/>
    <property type="match status" value="1"/>
</dbReference>
<proteinExistence type="inferred from homology"/>
<evidence type="ECO:0000313" key="15">
    <source>
        <dbReference type="EMBL" id="BBM87966.1"/>
    </source>
</evidence>
<evidence type="ECO:0000313" key="16">
    <source>
        <dbReference type="Proteomes" id="UP000326354"/>
    </source>
</evidence>
<dbReference type="PROSITE" id="PS52016">
    <property type="entry name" value="TONB_DEPENDENT_REC_3"/>
    <property type="match status" value="1"/>
</dbReference>
<dbReference type="Proteomes" id="UP000326354">
    <property type="component" value="Chromosome"/>
</dbReference>
<accession>A0A5S9F6K1</accession>
<evidence type="ECO:0000256" key="8">
    <source>
        <dbReference type="ARBA" id="ARBA00023170"/>
    </source>
</evidence>
<evidence type="ECO:0000256" key="12">
    <source>
        <dbReference type="SAM" id="MobiDB-lite"/>
    </source>
</evidence>
<feature type="region of interest" description="Disordered" evidence="12">
    <location>
        <begin position="32"/>
        <end position="87"/>
    </location>
</feature>
<dbReference type="GO" id="GO:0009279">
    <property type="term" value="C:cell outer membrane"/>
    <property type="evidence" value="ECO:0007669"/>
    <property type="project" value="UniProtKB-SubCell"/>
</dbReference>
<feature type="domain" description="TonB-dependent receptor-like beta-barrel" evidence="13">
    <location>
        <begin position="332"/>
        <end position="738"/>
    </location>
</feature>
<evidence type="ECO:0000256" key="6">
    <source>
        <dbReference type="ARBA" id="ARBA00023077"/>
    </source>
</evidence>
<dbReference type="Pfam" id="PF07715">
    <property type="entry name" value="Plug"/>
    <property type="match status" value="1"/>
</dbReference>
<evidence type="ECO:0000259" key="13">
    <source>
        <dbReference type="Pfam" id="PF00593"/>
    </source>
</evidence>
<dbReference type="InterPro" id="IPR000531">
    <property type="entry name" value="Beta-barrel_TonB"/>
</dbReference>
<reference evidence="15 16" key="1">
    <citation type="submission" date="2019-08" db="EMBL/GenBank/DDBJ databases">
        <title>Complete genome sequence of Candidatus Uab amorphum.</title>
        <authorList>
            <person name="Shiratori T."/>
            <person name="Suzuki S."/>
            <person name="Kakizawa Y."/>
            <person name="Ishida K."/>
        </authorList>
    </citation>
    <scope>NUCLEOTIDE SEQUENCE [LARGE SCALE GENOMIC DNA]</scope>
    <source>
        <strain evidence="15 16">SRT547</strain>
    </source>
</reference>
<dbReference type="OrthoDB" id="101167at2"/>
<keyword evidence="4 10" id="KW-0812">Transmembrane</keyword>
<dbReference type="PANTHER" id="PTHR30069:SF29">
    <property type="entry name" value="HEMOGLOBIN AND HEMOGLOBIN-HAPTOGLOBIN-BINDING PROTEIN 1-RELATED"/>
    <property type="match status" value="1"/>
</dbReference>
<name>A0A5S9F6K1_UABAM</name>